<dbReference type="STRING" id="569.A6V27_17200"/>
<evidence type="ECO:0000256" key="2">
    <source>
        <dbReference type="ARBA" id="ARBA00022679"/>
    </source>
</evidence>
<dbReference type="SUPFAM" id="SSF51161">
    <property type="entry name" value="Trimeric LpxA-like enzymes"/>
    <property type="match status" value="1"/>
</dbReference>
<dbReference type="RefSeq" id="WP_072310413.1">
    <property type="nucleotide sequence ID" value="NZ_FMIQ01000081.1"/>
</dbReference>
<dbReference type="OrthoDB" id="9815592at2"/>
<evidence type="ECO:0000256" key="1">
    <source>
        <dbReference type="ARBA" id="ARBA00007274"/>
    </source>
</evidence>
<dbReference type="Proteomes" id="UP000094844">
    <property type="component" value="Unassembled WGS sequence"/>
</dbReference>
<name>A0A1C6Z6J9_HAFAL</name>
<dbReference type="Gene3D" id="2.160.10.10">
    <property type="entry name" value="Hexapeptide repeat proteins"/>
    <property type="match status" value="1"/>
</dbReference>
<evidence type="ECO:0000256" key="3">
    <source>
        <dbReference type="ARBA" id="ARBA00022737"/>
    </source>
</evidence>
<evidence type="ECO:0000256" key="4">
    <source>
        <dbReference type="ARBA" id="ARBA00023315"/>
    </source>
</evidence>
<dbReference type="InterPro" id="IPR018357">
    <property type="entry name" value="Hexapep_transf_CS"/>
</dbReference>
<dbReference type="Pfam" id="PF00132">
    <property type="entry name" value="Hexapep"/>
    <property type="match status" value="1"/>
</dbReference>
<protein>
    <submittedName>
        <fullName evidence="5">Chloramphenicol O-acetyltransferase type B</fullName>
        <ecNumber evidence="5">2.3.1.28</ecNumber>
    </submittedName>
</protein>
<dbReference type="EMBL" id="FMIQ01000081">
    <property type="protein sequence ID" value="SCM54812.1"/>
    <property type="molecule type" value="Genomic_DNA"/>
</dbReference>
<dbReference type="PANTHER" id="PTHR43300">
    <property type="entry name" value="ACETYLTRANSFERASE"/>
    <property type="match status" value="1"/>
</dbReference>
<dbReference type="PROSITE" id="PS00101">
    <property type="entry name" value="HEXAPEP_TRANSFERASES"/>
    <property type="match status" value="1"/>
</dbReference>
<dbReference type="GO" id="GO:0008811">
    <property type="term" value="F:chloramphenicol O-acetyltransferase activity"/>
    <property type="evidence" value="ECO:0007669"/>
    <property type="project" value="UniProtKB-EC"/>
</dbReference>
<keyword evidence="2 5" id="KW-0808">Transferase</keyword>
<reference evidence="5 6" key="1">
    <citation type="submission" date="2016-09" db="EMBL/GenBank/DDBJ databases">
        <authorList>
            <person name="Capua I."/>
            <person name="De Benedictis P."/>
            <person name="Joannis T."/>
            <person name="Lombin L.H."/>
            <person name="Cattoli G."/>
        </authorList>
    </citation>
    <scope>NUCLEOTIDE SEQUENCE [LARGE SCALE GENOMIC DNA]</scope>
    <source>
        <strain evidence="5 6">GB001</strain>
    </source>
</reference>
<evidence type="ECO:0000313" key="6">
    <source>
        <dbReference type="Proteomes" id="UP000094844"/>
    </source>
</evidence>
<keyword evidence="3" id="KW-0677">Repeat</keyword>
<dbReference type="InterPro" id="IPR050179">
    <property type="entry name" value="Trans_hexapeptide_repeat"/>
</dbReference>
<dbReference type="InterPro" id="IPR011004">
    <property type="entry name" value="Trimer_LpxA-like_sf"/>
</dbReference>
<organism evidence="5 6">
    <name type="scientific">Hafnia alvei</name>
    <dbReference type="NCBI Taxonomy" id="569"/>
    <lineage>
        <taxon>Bacteria</taxon>
        <taxon>Pseudomonadati</taxon>
        <taxon>Pseudomonadota</taxon>
        <taxon>Gammaproteobacteria</taxon>
        <taxon>Enterobacterales</taxon>
        <taxon>Hafniaceae</taxon>
        <taxon>Hafnia</taxon>
    </lineage>
</organism>
<sequence length="205" mass="23044">MKEKHWSKTELLHLSVTNPNIIVKSTHSYYSDYWDGGFERSVVRYLHGDAVSQNWEPLGYIDKLLIGDYVCIAAECVILMGGNHNHRTDFINLYPFMETIYHTYQHKGDTVLGDACWLGMRSMLMPGVNVGEGAIIAAGSVVTKDVPPYAIVGGNPAKLIRYRFSDADIVRILALNIYSRPEAEIEKIKLLLSSNDLDALERVLV</sequence>
<keyword evidence="4 5" id="KW-0012">Acyltransferase</keyword>
<dbReference type="PANTHER" id="PTHR43300:SF11">
    <property type="entry name" value="ACETYLTRANSFERASE RV3034C-RELATED"/>
    <property type="match status" value="1"/>
</dbReference>
<dbReference type="CDD" id="cd03349">
    <property type="entry name" value="LbH_XAT"/>
    <property type="match status" value="1"/>
</dbReference>
<dbReference type="EC" id="2.3.1.28" evidence="5"/>
<gene>
    <name evidence="5" type="ORF">BN1044_04323</name>
</gene>
<comment type="similarity">
    <text evidence="1">Belongs to the transferase hexapeptide repeat family.</text>
</comment>
<evidence type="ECO:0000313" key="5">
    <source>
        <dbReference type="EMBL" id="SCM54812.1"/>
    </source>
</evidence>
<accession>A0A1C6Z6J9</accession>
<dbReference type="InterPro" id="IPR001451">
    <property type="entry name" value="Hexapep"/>
</dbReference>
<proteinExistence type="inferred from homology"/>
<dbReference type="AlphaFoldDB" id="A0A1C6Z6J9"/>